<evidence type="ECO:0000256" key="1">
    <source>
        <dbReference type="SAM" id="Phobius"/>
    </source>
</evidence>
<evidence type="ECO:0000256" key="2">
    <source>
        <dbReference type="SAM" id="SignalP"/>
    </source>
</evidence>
<protein>
    <submittedName>
        <fullName evidence="3">Uncharacterized protein</fullName>
    </submittedName>
</protein>
<reference evidence="3" key="1">
    <citation type="submission" date="2020-06" db="EMBL/GenBank/DDBJ databases">
        <authorList>
            <consortium name="Plant Systems Biology data submission"/>
        </authorList>
    </citation>
    <scope>NUCLEOTIDE SEQUENCE</scope>
    <source>
        <strain evidence="3">D6</strain>
    </source>
</reference>
<feature type="signal peptide" evidence="2">
    <location>
        <begin position="1"/>
        <end position="26"/>
    </location>
</feature>
<gene>
    <name evidence="3" type="ORF">SEMRO_426_G140260.1</name>
</gene>
<dbReference type="EMBL" id="CAICTM010000425">
    <property type="protein sequence ID" value="CAB9510198.1"/>
    <property type="molecule type" value="Genomic_DNA"/>
</dbReference>
<sequence length="135" mass="14661">MKFFQHLHLAPLAFVMLLQMIPLVSGFSPRTMISTTTTPSLTERFPRGVPDSSSTRLFNGKISKKRKAELGIPDGADEYDLYEALRNNTDDTISKVVAGSFIVVMIALLVAGIVVPSLTDYGEGVCNPILTAGRC</sequence>
<feature type="transmembrane region" description="Helical" evidence="1">
    <location>
        <begin position="96"/>
        <end position="115"/>
    </location>
</feature>
<comment type="caution">
    <text evidence="3">The sequence shown here is derived from an EMBL/GenBank/DDBJ whole genome shotgun (WGS) entry which is preliminary data.</text>
</comment>
<dbReference type="AlphaFoldDB" id="A0A9N8DWC6"/>
<keyword evidence="1" id="KW-0812">Transmembrane</keyword>
<evidence type="ECO:0000313" key="4">
    <source>
        <dbReference type="Proteomes" id="UP001153069"/>
    </source>
</evidence>
<accession>A0A9N8DWC6</accession>
<organism evidence="3 4">
    <name type="scientific">Seminavis robusta</name>
    <dbReference type="NCBI Taxonomy" id="568900"/>
    <lineage>
        <taxon>Eukaryota</taxon>
        <taxon>Sar</taxon>
        <taxon>Stramenopiles</taxon>
        <taxon>Ochrophyta</taxon>
        <taxon>Bacillariophyta</taxon>
        <taxon>Bacillariophyceae</taxon>
        <taxon>Bacillariophycidae</taxon>
        <taxon>Naviculales</taxon>
        <taxon>Naviculaceae</taxon>
        <taxon>Seminavis</taxon>
    </lineage>
</organism>
<proteinExistence type="predicted"/>
<keyword evidence="1" id="KW-0472">Membrane</keyword>
<dbReference type="Proteomes" id="UP001153069">
    <property type="component" value="Unassembled WGS sequence"/>
</dbReference>
<feature type="chain" id="PRO_5040279479" evidence="2">
    <location>
        <begin position="27"/>
        <end position="135"/>
    </location>
</feature>
<keyword evidence="2" id="KW-0732">Signal</keyword>
<keyword evidence="1" id="KW-1133">Transmembrane helix</keyword>
<dbReference type="OrthoDB" id="41651at2759"/>
<name>A0A9N8DWC6_9STRA</name>
<evidence type="ECO:0000313" key="3">
    <source>
        <dbReference type="EMBL" id="CAB9510198.1"/>
    </source>
</evidence>
<keyword evidence="4" id="KW-1185">Reference proteome</keyword>